<reference evidence="1" key="3">
    <citation type="submission" date="2023-01" db="EMBL/GenBank/DDBJ databases">
        <authorList>
            <person name="Sun Q."/>
            <person name="Evtushenko L."/>
        </authorList>
    </citation>
    <scope>NUCLEOTIDE SEQUENCE</scope>
    <source>
        <strain evidence="1">VKM B-1606</strain>
    </source>
</reference>
<evidence type="ECO:0000313" key="2">
    <source>
        <dbReference type="EMBL" id="MBM7850682.1"/>
    </source>
</evidence>
<reference evidence="1" key="1">
    <citation type="journal article" date="2014" name="Int. J. Syst. Evol. Microbiol.">
        <title>Complete genome sequence of Corynebacterium casei LMG S-19264T (=DSM 44701T), isolated from a smear-ripened cheese.</title>
        <authorList>
            <consortium name="US DOE Joint Genome Institute (JGI-PGF)"/>
            <person name="Walter F."/>
            <person name="Albersmeier A."/>
            <person name="Kalinowski J."/>
            <person name="Ruckert C."/>
        </authorList>
    </citation>
    <scope>NUCLEOTIDE SEQUENCE</scope>
    <source>
        <strain evidence="1">VKM B-1606</strain>
    </source>
</reference>
<dbReference type="RefSeq" id="WP_204949078.1">
    <property type="nucleotide sequence ID" value="NZ_BSFF01000002.1"/>
</dbReference>
<dbReference type="AlphaFoldDB" id="A0A9W6MS72"/>
<dbReference type="Proteomes" id="UP000758856">
    <property type="component" value="Unassembled WGS sequence"/>
</dbReference>
<reference evidence="2 3" key="2">
    <citation type="submission" date="2021-01" db="EMBL/GenBank/DDBJ databases">
        <title>Genomic Encyclopedia of Type Strains, Phase IV (KMG-IV): sequencing the most valuable type-strain genomes for metagenomic binning, comparative biology and taxonomic classification.</title>
        <authorList>
            <person name="Goeker M."/>
        </authorList>
    </citation>
    <scope>NUCLEOTIDE SEQUENCE [LARGE SCALE GENOMIC DNA]</scope>
    <source>
        <strain evidence="2 3">DSM 6130</strain>
    </source>
</reference>
<evidence type="ECO:0000313" key="3">
    <source>
        <dbReference type="Proteomes" id="UP000758856"/>
    </source>
</evidence>
<dbReference type="Proteomes" id="UP001143400">
    <property type="component" value="Unassembled WGS sequence"/>
</dbReference>
<comment type="caution">
    <text evidence="1">The sequence shown here is derived from an EMBL/GenBank/DDBJ whole genome shotgun (WGS) entry which is preliminary data.</text>
</comment>
<gene>
    <name evidence="1" type="ORF">GCM10008170_19960</name>
    <name evidence="2" type="ORF">JOD31_000894</name>
</gene>
<organism evidence="1 4">
    <name type="scientific">Methylopila capsulata</name>
    <dbReference type="NCBI Taxonomy" id="61654"/>
    <lineage>
        <taxon>Bacteria</taxon>
        <taxon>Pseudomonadati</taxon>
        <taxon>Pseudomonadota</taxon>
        <taxon>Alphaproteobacteria</taxon>
        <taxon>Hyphomicrobiales</taxon>
        <taxon>Methylopilaceae</taxon>
        <taxon>Methylopila</taxon>
    </lineage>
</organism>
<dbReference type="Pfam" id="PF13289">
    <property type="entry name" value="SIR2_2"/>
    <property type="match status" value="1"/>
</dbReference>
<protein>
    <submittedName>
        <fullName evidence="2">Tetratricopeptide (TPR) repeat protein</fullName>
    </submittedName>
</protein>
<sequence length="811" mass="92378">MPVTADFTSLEDAFRNAIDGNAILFVGAGASHLAENKDGQPLPNGADLTKLLRWKIKTTNDRHSLAQLTGHYVRTEGSDELYNFLHRLLSTSRVDKIYRDLLQLNWTRIYTTNYDNAIEVAKNFKNEHNVYDLRRSVKNVPHGAIVHLNGYINHVSPHNIAGELLLTDASYSTSNFSSSAWAHHFRSDISNARSVVFIGYSLYDLDIARILIEDPAIKAKTTFVVAPNADEIEVGSMSQYGTVLSVGVEGIWTSLTDIVTTYQPRSMISAFNFLSNLSEAKNRSHPSAATEVYNQLIFGQVPLYSLIQDVQINESLSYLINRTQVSDFIERSRTHPARDVFIVGEIASGKTFAALQLAKNLIKGRYTVYVARSGRDLRQELGELCRNTDPVCVVFDGYRRYIDEIKFYVSQRPANHRAILTERLVVHEYMERLITDIFPEGDYGEIVLERLDEAEIAEFDNLINFAGLWGDDAGESPKNRRRKIHTNFSSSLYKLLLELVLSQHVRAEIKRLLEPISQDVNATRFFATAFIMNVLGHDFVINDWQSFHGITNVRSLLATYREAIEHFVTTDATQIKLRSGLASAALLSMFASDATVANILADIYRSASNNSIGSDNFKQVAIDVTRYGSVEPLFQGENKFATIVNYYELIRPFGNSQNNPDYWLQYGIACTIHGSLDRAETAFQNAYARERVRDRPNLIRIDNYFARYQMKKALEATNSDLAFDIFKSAGDALNRQIWFDNNRHYPFKTGRAFSEIARKYFDIWSHSQKAEFILMCRTIREKAIDWKRAKRKSNPDVDFLIAEIRRLLDRL</sequence>
<proteinExistence type="predicted"/>
<dbReference type="EMBL" id="BSFF01000002">
    <property type="protein sequence ID" value="GLK55977.1"/>
    <property type="molecule type" value="Genomic_DNA"/>
</dbReference>
<dbReference type="SUPFAM" id="SSF52540">
    <property type="entry name" value="P-loop containing nucleoside triphosphate hydrolases"/>
    <property type="match status" value="1"/>
</dbReference>
<keyword evidence="3" id="KW-1185">Reference proteome</keyword>
<accession>A0A9W6MS72</accession>
<name>A0A9W6MS72_9HYPH</name>
<dbReference type="InterPro" id="IPR027417">
    <property type="entry name" value="P-loop_NTPase"/>
</dbReference>
<dbReference type="EMBL" id="JAFBCY010000001">
    <property type="protein sequence ID" value="MBM7850682.1"/>
    <property type="molecule type" value="Genomic_DNA"/>
</dbReference>
<evidence type="ECO:0000313" key="1">
    <source>
        <dbReference type="EMBL" id="GLK55977.1"/>
    </source>
</evidence>
<dbReference type="SUPFAM" id="SSF52467">
    <property type="entry name" value="DHS-like NAD/FAD-binding domain"/>
    <property type="match status" value="1"/>
</dbReference>
<evidence type="ECO:0000313" key="4">
    <source>
        <dbReference type="Proteomes" id="UP001143400"/>
    </source>
</evidence>
<dbReference type="InterPro" id="IPR029035">
    <property type="entry name" value="DHS-like_NAD/FAD-binding_dom"/>
</dbReference>